<evidence type="ECO:0000313" key="2">
    <source>
        <dbReference type="Proteomes" id="UP000663722"/>
    </source>
</evidence>
<proteinExistence type="predicted"/>
<organism evidence="1 2">
    <name type="scientific">Desulfonema magnum</name>
    <dbReference type="NCBI Taxonomy" id="45655"/>
    <lineage>
        <taxon>Bacteria</taxon>
        <taxon>Pseudomonadati</taxon>
        <taxon>Thermodesulfobacteriota</taxon>
        <taxon>Desulfobacteria</taxon>
        <taxon>Desulfobacterales</taxon>
        <taxon>Desulfococcaceae</taxon>
        <taxon>Desulfonema</taxon>
    </lineage>
</organism>
<sequence>MPCRGGIFPATGSQVLRRGGMFACHHNMPAPAGLFTGIP</sequence>
<protein>
    <submittedName>
        <fullName evidence="1">Uncharacterized protein</fullName>
    </submittedName>
</protein>
<dbReference type="EMBL" id="CP061800">
    <property type="protein sequence ID" value="QTA91817.1"/>
    <property type="molecule type" value="Genomic_DNA"/>
</dbReference>
<reference evidence="1" key="1">
    <citation type="journal article" date="2021" name="Microb. Physiol.">
        <title>Proteogenomic Insights into the Physiology of Marine, Sulfate-Reducing, Filamentous Desulfonema limicola and Desulfonema magnum.</title>
        <authorList>
            <person name="Schnaars V."/>
            <person name="Wohlbrand L."/>
            <person name="Scheve S."/>
            <person name="Hinrichs C."/>
            <person name="Reinhardt R."/>
            <person name="Rabus R."/>
        </authorList>
    </citation>
    <scope>NUCLEOTIDE SEQUENCE</scope>
    <source>
        <strain evidence="1">4be13</strain>
    </source>
</reference>
<keyword evidence="2" id="KW-1185">Reference proteome</keyword>
<dbReference type="AlphaFoldDB" id="A0A975BUN1"/>
<dbReference type="KEGG" id="dmm:dnm_078910"/>
<name>A0A975BUN1_9BACT</name>
<accession>A0A975BUN1</accession>
<evidence type="ECO:0000313" key="1">
    <source>
        <dbReference type="EMBL" id="QTA91817.1"/>
    </source>
</evidence>
<gene>
    <name evidence="1" type="ORF">dnm_078910</name>
</gene>
<dbReference type="Proteomes" id="UP000663722">
    <property type="component" value="Chromosome"/>
</dbReference>